<protein>
    <submittedName>
        <fullName evidence="1">Uncharacterized protein</fullName>
    </submittedName>
</protein>
<dbReference type="EMBL" id="KZ678131">
    <property type="protein sequence ID" value="PSN70795.1"/>
    <property type="molecule type" value="Genomic_DNA"/>
</dbReference>
<organism evidence="1 2">
    <name type="scientific">Corynespora cassiicola Philippines</name>
    <dbReference type="NCBI Taxonomy" id="1448308"/>
    <lineage>
        <taxon>Eukaryota</taxon>
        <taxon>Fungi</taxon>
        <taxon>Dikarya</taxon>
        <taxon>Ascomycota</taxon>
        <taxon>Pezizomycotina</taxon>
        <taxon>Dothideomycetes</taxon>
        <taxon>Pleosporomycetidae</taxon>
        <taxon>Pleosporales</taxon>
        <taxon>Corynesporascaceae</taxon>
        <taxon>Corynespora</taxon>
    </lineage>
</organism>
<name>A0A2T2NZE0_CORCC</name>
<keyword evidence="2" id="KW-1185">Reference proteome</keyword>
<evidence type="ECO:0000313" key="2">
    <source>
        <dbReference type="Proteomes" id="UP000240883"/>
    </source>
</evidence>
<dbReference type="Proteomes" id="UP000240883">
    <property type="component" value="Unassembled WGS sequence"/>
</dbReference>
<sequence length="83" mass="9529">MTLRSELPCGRCDETSRLRVKRGTRTLQPEQQSRQFFRFWKHARVLLKGMWHCRLETTCDVGMVSRTSALLGSPGTSRFSGPT</sequence>
<evidence type="ECO:0000313" key="1">
    <source>
        <dbReference type="EMBL" id="PSN70795.1"/>
    </source>
</evidence>
<proteinExistence type="predicted"/>
<reference evidence="1 2" key="1">
    <citation type="journal article" date="2018" name="Front. Microbiol.">
        <title>Genome-Wide Analysis of Corynespora cassiicola Leaf Fall Disease Putative Effectors.</title>
        <authorList>
            <person name="Lopez D."/>
            <person name="Ribeiro S."/>
            <person name="Label P."/>
            <person name="Fumanal B."/>
            <person name="Venisse J.S."/>
            <person name="Kohler A."/>
            <person name="de Oliveira R.R."/>
            <person name="Labutti K."/>
            <person name="Lipzen A."/>
            <person name="Lail K."/>
            <person name="Bauer D."/>
            <person name="Ohm R.A."/>
            <person name="Barry K.W."/>
            <person name="Spatafora J."/>
            <person name="Grigoriev I.V."/>
            <person name="Martin F.M."/>
            <person name="Pujade-Renaud V."/>
        </authorList>
    </citation>
    <scope>NUCLEOTIDE SEQUENCE [LARGE SCALE GENOMIC DNA]</scope>
    <source>
        <strain evidence="1 2">Philippines</strain>
    </source>
</reference>
<accession>A0A2T2NZE0</accession>
<gene>
    <name evidence="1" type="ORF">BS50DRAFT_570283</name>
</gene>
<dbReference type="AlphaFoldDB" id="A0A2T2NZE0"/>